<name>A0A9N9XRC9_PHYSR</name>
<gene>
    <name evidence="11" type="ORF">PHYEVI_LOCUS7723</name>
</gene>
<reference evidence="11" key="1">
    <citation type="submission" date="2022-01" db="EMBL/GenBank/DDBJ databases">
        <authorList>
            <person name="King R."/>
        </authorList>
    </citation>
    <scope>NUCLEOTIDE SEQUENCE</scope>
</reference>
<dbReference type="AlphaFoldDB" id="A0A9N9XRC9"/>
<dbReference type="EMBL" id="OU900097">
    <property type="protein sequence ID" value="CAG9861383.1"/>
    <property type="molecule type" value="Genomic_DNA"/>
</dbReference>
<dbReference type="PRINTS" id="PR00131">
    <property type="entry name" value="GLHYDRLASE1"/>
</dbReference>
<feature type="chain" id="PRO_5040184057" description="beta-glucosidase" evidence="10">
    <location>
        <begin position="19"/>
        <end position="506"/>
    </location>
</feature>
<dbReference type="InterPro" id="IPR018120">
    <property type="entry name" value="Glyco_hydro_1_AS"/>
</dbReference>
<keyword evidence="5" id="KW-0325">Glycoprotein</keyword>
<evidence type="ECO:0000313" key="11">
    <source>
        <dbReference type="EMBL" id="CAG9861383.1"/>
    </source>
</evidence>
<evidence type="ECO:0000256" key="1">
    <source>
        <dbReference type="ARBA" id="ARBA00010838"/>
    </source>
</evidence>
<evidence type="ECO:0000256" key="5">
    <source>
        <dbReference type="ARBA" id="ARBA00023180"/>
    </source>
</evidence>
<dbReference type="FunFam" id="3.20.20.80:FF:000013">
    <property type="entry name" value="lactase-phlorizin hydrolase"/>
    <property type="match status" value="1"/>
</dbReference>
<sequence>MRFPSLLLTCSLAALVAADGDDEFKNYNITNRPFPKGFRFGVATAAYQIEGAWNVDGKGPEVWDDFFHEKPSRSSDGTNGDVATDSYHLYKDDIRCMTEVGVDYSRFSIAWSRILPDGTADKINQKGVDYYINVFKELKAKGIRSFVTMYHWDIPSALQKQGGWLNPKVVDWFEAYAELCYKLFGEYVDSWVTINEPKQICHAGYGAGVFAPGVVSPGVGEYVCARHVLLAHAKAWRLWDEKYRPVFKTQNTIVVDSDWYEPKTYSKEDAEAAEIKRQFVYGMYMNPIIKGDWPEIMTKYVGELSRQQGFNQSRLPPFSEEEKKLIKGTYDYIALNHYTTYMVKARGTKSRSPPVSWEEDAQVDVYQKSTWKTAAIDWFKIVPWGFGKLLRWIKHTYGDVEIVISENGVSDTDRSGTLRDQHRIDYIKSYMSHMLDAIHDGGVNVVSYTLWSIIDNFEWTQGFNGKLGIYFVNQSDPSLPRIAKDSSKYYANVIKTKCLLDSCVEN</sequence>
<evidence type="ECO:0000256" key="3">
    <source>
        <dbReference type="ARBA" id="ARBA00012744"/>
    </source>
</evidence>
<comment type="subunit">
    <text evidence="2">Homodimer.</text>
</comment>
<feature type="signal peptide" evidence="10">
    <location>
        <begin position="1"/>
        <end position="18"/>
    </location>
</feature>
<dbReference type="EC" id="3.2.1.21" evidence="3"/>
<dbReference type="SUPFAM" id="SSF51445">
    <property type="entry name" value="(Trans)glycosidases"/>
    <property type="match status" value="1"/>
</dbReference>
<keyword evidence="10" id="KW-0732">Signal</keyword>
<evidence type="ECO:0000256" key="7">
    <source>
        <dbReference type="PROSITE-ProRule" id="PRU10055"/>
    </source>
</evidence>
<evidence type="ECO:0000313" key="12">
    <source>
        <dbReference type="Proteomes" id="UP001153712"/>
    </source>
</evidence>
<evidence type="ECO:0000256" key="10">
    <source>
        <dbReference type="SAM" id="SignalP"/>
    </source>
</evidence>
<organism evidence="11 12">
    <name type="scientific">Phyllotreta striolata</name>
    <name type="common">Striped flea beetle</name>
    <name type="synonym">Crioceris striolata</name>
    <dbReference type="NCBI Taxonomy" id="444603"/>
    <lineage>
        <taxon>Eukaryota</taxon>
        <taxon>Metazoa</taxon>
        <taxon>Ecdysozoa</taxon>
        <taxon>Arthropoda</taxon>
        <taxon>Hexapoda</taxon>
        <taxon>Insecta</taxon>
        <taxon>Pterygota</taxon>
        <taxon>Neoptera</taxon>
        <taxon>Endopterygota</taxon>
        <taxon>Coleoptera</taxon>
        <taxon>Polyphaga</taxon>
        <taxon>Cucujiformia</taxon>
        <taxon>Chrysomeloidea</taxon>
        <taxon>Chrysomelidae</taxon>
        <taxon>Galerucinae</taxon>
        <taxon>Alticini</taxon>
        <taxon>Phyllotreta</taxon>
    </lineage>
</organism>
<protein>
    <recommendedName>
        <fullName evidence="3">beta-glucosidase</fullName>
        <ecNumber evidence="3">3.2.1.21</ecNumber>
    </recommendedName>
</protein>
<dbReference type="OrthoDB" id="65569at2759"/>
<dbReference type="Pfam" id="PF00232">
    <property type="entry name" value="Glyco_hydro_1"/>
    <property type="match status" value="1"/>
</dbReference>
<evidence type="ECO:0000256" key="4">
    <source>
        <dbReference type="ARBA" id="ARBA00022801"/>
    </source>
</evidence>
<evidence type="ECO:0000256" key="2">
    <source>
        <dbReference type="ARBA" id="ARBA00011738"/>
    </source>
</evidence>
<evidence type="ECO:0000256" key="8">
    <source>
        <dbReference type="RuleBase" id="RU003690"/>
    </source>
</evidence>
<comment type="similarity">
    <text evidence="1 8">Belongs to the glycosyl hydrolase 1 family.</text>
</comment>
<dbReference type="PROSITE" id="PS00572">
    <property type="entry name" value="GLYCOSYL_HYDROL_F1_1"/>
    <property type="match status" value="1"/>
</dbReference>
<dbReference type="PANTHER" id="PTHR10353">
    <property type="entry name" value="GLYCOSYL HYDROLASE"/>
    <property type="match status" value="1"/>
</dbReference>
<dbReference type="Proteomes" id="UP001153712">
    <property type="component" value="Chromosome 4"/>
</dbReference>
<dbReference type="GO" id="GO:0005975">
    <property type="term" value="P:carbohydrate metabolic process"/>
    <property type="evidence" value="ECO:0007669"/>
    <property type="project" value="InterPro"/>
</dbReference>
<evidence type="ECO:0000256" key="9">
    <source>
        <dbReference type="RuleBase" id="RU004468"/>
    </source>
</evidence>
<dbReference type="InterPro" id="IPR033132">
    <property type="entry name" value="GH_1_N_CS"/>
</dbReference>
<keyword evidence="12" id="KW-1185">Reference proteome</keyword>
<evidence type="ECO:0000256" key="6">
    <source>
        <dbReference type="ARBA" id="ARBA00023295"/>
    </source>
</evidence>
<dbReference type="InterPro" id="IPR017853">
    <property type="entry name" value="GH"/>
</dbReference>
<dbReference type="PANTHER" id="PTHR10353:SF36">
    <property type="entry name" value="LP05116P"/>
    <property type="match status" value="1"/>
</dbReference>
<accession>A0A9N9XRC9</accession>
<keyword evidence="6 9" id="KW-0326">Glycosidase</keyword>
<keyword evidence="4 9" id="KW-0378">Hydrolase</keyword>
<feature type="active site" description="Nucleophile" evidence="7">
    <location>
        <position position="406"/>
    </location>
</feature>
<dbReference type="Gene3D" id="3.20.20.80">
    <property type="entry name" value="Glycosidases"/>
    <property type="match status" value="1"/>
</dbReference>
<dbReference type="PROSITE" id="PS00653">
    <property type="entry name" value="GLYCOSYL_HYDROL_F1_2"/>
    <property type="match status" value="1"/>
</dbReference>
<dbReference type="InterPro" id="IPR001360">
    <property type="entry name" value="Glyco_hydro_1"/>
</dbReference>
<dbReference type="GO" id="GO:0008422">
    <property type="term" value="F:beta-glucosidase activity"/>
    <property type="evidence" value="ECO:0007669"/>
    <property type="project" value="TreeGrafter"/>
</dbReference>
<proteinExistence type="inferred from homology"/>